<accession>A0ABV9G3R8</accession>
<evidence type="ECO:0000256" key="1">
    <source>
        <dbReference type="SAM" id="MobiDB-lite"/>
    </source>
</evidence>
<keyword evidence="3" id="KW-1185">Reference proteome</keyword>
<dbReference type="EMBL" id="JBHSFE010000011">
    <property type="protein sequence ID" value="MFC4608850.1"/>
    <property type="molecule type" value="Genomic_DNA"/>
</dbReference>
<dbReference type="RefSeq" id="WP_381194903.1">
    <property type="nucleotide sequence ID" value="NZ_JBHSFE010000011.1"/>
</dbReference>
<gene>
    <name evidence="2" type="ORF">ACFO9E_13625</name>
</gene>
<dbReference type="Proteomes" id="UP001595993">
    <property type="component" value="Unassembled WGS sequence"/>
</dbReference>
<feature type="compositionally biased region" description="Low complexity" evidence="1">
    <location>
        <begin position="123"/>
        <end position="141"/>
    </location>
</feature>
<protein>
    <submittedName>
        <fullName evidence="2">Helix-turn-helix domain-containing protein</fullName>
    </submittedName>
</protein>
<name>A0ABV9G3R8_9ACTN</name>
<sequence length="280" mass="30122">MTSTKSSAPSCARSETDPHAGVMHVRHRHDSEFTVVGNHLAQHRELSAVAIGIGVHIQSLPDGARVSIGKLIERFPEGEVRIARALRELEAAGYLERRLGRIASGRVVTRTTWYERPGALPVAADAQPVPADAQPASADAPAEPEPASEPEPAQTSQPEPEPADSLAAELLAGLRRQDPRVLLSERDVRRLAPAVRTWLDRGASPVQVARTLTGDLPVGIIRHPAGLLRHRLTEWLPPVLPAAPPSAAKPDPLQNCDRCDRAYRAAEPGLCRHCATECAA</sequence>
<organism evidence="2 3">
    <name type="scientific">Streptomyces maoxianensis</name>
    <dbReference type="NCBI Taxonomy" id="1459942"/>
    <lineage>
        <taxon>Bacteria</taxon>
        <taxon>Bacillati</taxon>
        <taxon>Actinomycetota</taxon>
        <taxon>Actinomycetes</taxon>
        <taxon>Kitasatosporales</taxon>
        <taxon>Streptomycetaceae</taxon>
        <taxon>Streptomyces</taxon>
    </lineage>
</organism>
<reference evidence="3" key="1">
    <citation type="journal article" date="2019" name="Int. J. Syst. Evol. Microbiol.">
        <title>The Global Catalogue of Microorganisms (GCM) 10K type strain sequencing project: providing services to taxonomists for standard genome sequencing and annotation.</title>
        <authorList>
            <consortium name="The Broad Institute Genomics Platform"/>
            <consortium name="The Broad Institute Genome Sequencing Center for Infectious Disease"/>
            <person name="Wu L."/>
            <person name="Ma J."/>
        </authorList>
    </citation>
    <scope>NUCLEOTIDE SEQUENCE [LARGE SCALE GENOMIC DNA]</scope>
    <source>
        <strain evidence="3">CGMCC 4.7139</strain>
    </source>
</reference>
<evidence type="ECO:0000313" key="2">
    <source>
        <dbReference type="EMBL" id="MFC4608850.1"/>
    </source>
</evidence>
<proteinExistence type="predicted"/>
<comment type="caution">
    <text evidence="2">The sequence shown here is derived from an EMBL/GenBank/DDBJ whole genome shotgun (WGS) entry which is preliminary data.</text>
</comment>
<feature type="region of interest" description="Disordered" evidence="1">
    <location>
        <begin position="123"/>
        <end position="163"/>
    </location>
</feature>
<evidence type="ECO:0000313" key="3">
    <source>
        <dbReference type="Proteomes" id="UP001595993"/>
    </source>
</evidence>